<feature type="domain" description="Flagellar Assembly Protein A N-terminal region" evidence="2">
    <location>
        <begin position="181"/>
        <end position="350"/>
    </location>
</feature>
<dbReference type="PANTHER" id="PTHR38032">
    <property type="entry name" value="POLYMERASE-RELATED"/>
    <property type="match status" value="1"/>
</dbReference>
<dbReference type="Pfam" id="PF03961">
    <property type="entry name" value="FapA"/>
    <property type="match status" value="1"/>
</dbReference>
<sequence length="701" mass="78999">MTKDSHDKLKIPLIGLLAVKNFMINKEDLQKGMSQCSGAKDHQAALKKYFLFNKLISSQNMERLLQVAKAFEMRQKEFKFGAVAIRKGFINKSVLKLALEEQENDIKSRKSPRLIGDLLVEAGMLTPKQRDDILKLQKRLKKKTKSTFDQEENKNIPDENSSRLEEDEGILLIPEIIDGGIKLEISKDFMSAFLTKTESFDKNITLAQIHEALFDKGIVLGIVDDKMILGFINSSGFKKKSFRVAQGITPIQGKDARIEFFFNTDYLKSGGFKLDGTVDFKDRGETPHVEEGTVLAEKIPMLESRHGQTIFGDQIEMIPVKDIALKFGKGAKISEDGFKVIAEVTGYPKYSLSGHVFVYGEYITEGDVDYETGHINYDGNINVKGRIKAGFRVKGNDIKAIELDGGIITAQGDVIIAGGINEANIYARGNVYARFVHNSKILCMGSVVIQKEIVDSNIDCSGSCVIENGKLMSSIISAKMGVKARNIGTEMACSSVIRVGNDVFCEKELEKNRKKVEQLEKQAEQHRKDKEKLKQKNVAVQKKIVDFAHIQDRSQLEEKELNLKISLMEKNTEDYQAIAELSKRIDTLRANAQKAEGILNACFDKTDKLEQRMKKQNREIKILEKRRDKLIDERTNLIAWTKDKPGNPVVIVDGVIMPETRIIGNHSEKRVMDLMRYAKIMEVVSKTDDGQNIYEMQVVSI</sequence>
<dbReference type="HOGENOM" id="CLU_392664_0_0_7"/>
<evidence type="ECO:0000256" key="1">
    <source>
        <dbReference type="SAM" id="Coils"/>
    </source>
</evidence>
<dbReference type="PANTHER" id="PTHR38032:SF1">
    <property type="entry name" value="RNA-BINDING PROTEIN KHPB N-TERMINAL DOMAIN-CONTAINING PROTEIN"/>
    <property type="match status" value="1"/>
</dbReference>
<dbReference type="RefSeq" id="WP_014958980.1">
    <property type="nucleotide sequence ID" value="NC_018645.1"/>
</dbReference>
<feature type="coiled-coil region" evidence="1">
    <location>
        <begin position="578"/>
        <end position="633"/>
    </location>
</feature>
<dbReference type="InterPro" id="IPR005646">
    <property type="entry name" value="FapA"/>
</dbReference>
<dbReference type="Pfam" id="PF20250">
    <property type="entry name" value="FapA_N"/>
    <property type="match status" value="1"/>
</dbReference>
<gene>
    <name evidence="3" type="ordered locus">TOL2_C36350</name>
</gene>
<organism evidence="3 4">
    <name type="scientific">Desulfobacula toluolica (strain DSM 7467 / Tol2)</name>
    <dbReference type="NCBI Taxonomy" id="651182"/>
    <lineage>
        <taxon>Bacteria</taxon>
        <taxon>Pseudomonadati</taxon>
        <taxon>Thermodesulfobacteriota</taxon>
        <taxon>Desulfobacteria</taxon>
        <taxon>Desulfobacterales</taxon>
        <taxon>Desulfobacteraceae</taxon>
        <taxon>Desulfobacula</taxon>
    </lineage>
</organism>
<feature type="coiled-coil region" evidence="1">
    <location>
        <begin position="502"/>
        <end position="543"/>
    </location>
</feature>
<keyword evidence="4" id="KW-1185">Reference proteome</keyword>
<dbReference type="OrthoDB" id="5501565at2"/>
<dbReference type="Proteomes" id="UP000007347">
    <property type="component" value="Chromosome"/>
</dbReference>
<dbReference type="InterPro" id="IPR046866">
    <property type="entry name" value="FapA_N"/>
</dbReference>
<evidence type="ECO:0000259" key="2">
    <source>
        <dbReference type="Pfam" id="PF20250"/>
    </source>
</evidence>
<dbReference type="AlphaFoldDB" id="K0NS35"/>
<evidence type="ECO:0000313" key="3">
    <source>
        <dbReference type="EMBL" id="CCK81792.1"/>
    </source>
</evidence>
<dbReference type="KEGG" id="dto:TOL2_C36350"/>
<evidence type="ECO:0000313" key="4">
    <source>
        <dbReference type="Proteomes" id="UP000007347"/>
    </source>
</evidence>
<dbReference type="InterPro" id="IPR046865">
    <property type="entry name" value="FapA_b_solenoid"/>
</dbReference>
<proteinExistence type="predicted"/>
<keyword evidence="1" id="KW-0175">Coiled coil</keyword>
<dbReference type="EMBL" id="FO203503">
    <property type="protein sequence ID" value="CCK81792.1"/>
    <property type="molecule type" value="Genomic_DNA"/>
</dbReference>
<protein>
    <submittedName>
        <fullName evidence="3">Conserved uncharacterized protein, DUF342</fullName>
    </submittedName>
</protein>
<dbReference type="PATRIC" id="fig|651182.5.peg.4269"/>
<dbReference type="STRING" id="651182.TOL2_C36350"/>
<name>K0NS35_DESTT</name>
<reference evidence="3 4" key="1">
    <citation type="journal article" date="2013" name="Environ. Microbiol.">
        <title>Complete genome, catabolic sub-proteomes and key-metabolites of Desulfobacula toluolica Tol2, a marine, aromatic compound-degrading, sulfate-reducing bacterium.</title>
        <authorList>
            <person name="Wohlbrand L."/>
            <person name="Jacob J.H."/>
            <person name="Kube M."/>
            <person name="Mussmann M."/>
            <person name="Jarling R."/>
            <person name="Beck A."/>
            <person name="Amann R."/>
            <person name="Wilkes H."/>
            <person name="Reinhardt R."/>
            <person name="Rabus R."/>
        </authorList>
    </citation>
    <scope>NUCLEOTIDE SEQUENCE [LARGE SCALE GENOMIC DNA]</scope>
    <source>
        <strain evidence="4">DSM 7467 / Tol2</strain>
    </source>
</reference>
<accession>K0NS35</accession>